<gene>
    <name evidence="2" type="ORF">UFOPK3547_01483</name>
</gene>
<evidence type="ECO:0000313" key="2">
    <source>
        <dbReference type="EMBL" id="CAB4346813.1"/>
    </source>
</evidence>
<dbReference type="AlphaFoldDB" id="A0A6J6A551"/>
<organism evidence="2">
    <name type="scientific">freshwater metagenome</name>
    <dbReference type="NCBI Taxonomy" id="449393"/>
    <lineage>
        <taxon>unclassified sequences</taxon>
        <taxon>metagenomes</taxon>
        <taxon>ecological metagenomes</taxon>
    </lineage>
</organism>
<proteinExistence type="predicted"/>
<accession>A0A6J6A551</accession>
<protein>
    <submittedName>
        <fullName evidence="2">Unannotated protein</fullName>
    </submittedName>
</protein>
<sequence>MIRSQSVQLAAIFGAFVVGTLVALLLGAASLGSALVFGQMAFAAVLVWVLLKS</sequence>
<keyword evidence="1" id="KW-0812">Transmembrane</keyword>
<dbReference type="EMBL" id="CAESAN010000152">
    <property type="protein sequence ID" value="CAB4346813.1"/>
    <property type="molecule type" value="Genomic_DNA"/>
</dbReference>
<keyword evidence="1" id="KW-0472">Membrane</keyword>
<keyword evidence="1" id="KW-1133">Transmembrane helix</keyword>
<feature type="transmembrane region" description="Helical" evidence="1">
    <location>
        <begin position="34"/>
        <end position="51"/>
    </location>
</feature>
<name>A0A6J6A551_9ZZZZ</name>
<reference evidence="2" key="1">
    <citation type="submission" date="2020-05" db="EMBL/GenBank/DDBJ databases">
        <authorList>
            <person name="Chiriac C."/>
            <person name="Salcher M."/>
            <person name="Ghai R."/>
            <person name="Kavagutti S V."/>
        </authorList>
    </citation>
    <scope>NUCLEOTIDE SEQUENCE</scope>
</reference>
<evidence type="ECO:0000256" key="1">
    <source>
        <dbReference type="SAM" id="Phobius"/>
    </source>
</evidence>
<feature type="transmembrane region" description="Helical" evidence="1">
    <location>
        <begin position="7"/>
        <end position="28"/>
    </location>
</feature>